<evidence type="ECO:0000313" key="7">
    <source>
        <dbReference type="EMBL" id="MET3586242.1"/>
    </source>
</evidence>
<dbReference type="CDD" id="cd08411">
    <property type="entry name" value="PBP2_OxyR"/>
    <property type="match status" value="1"/>
</dbReference>
<evidence type="ECO:0000256" key="1">
    <source>
        <dbReference type="ARBA" id="ARBA00009437"/>
    </source>
</evidence>
<proteinExistence type="inferred from homology"/>
<dbReference type="SUPFAM" id="SSF46785">
    <property type="entry name" value="Winged helix' DNA-binding domain"/>
    <property type="match status" value="1"/>
</dbReference>
<organism evidence="7 8">
    <name type="scientific">Pseudorhizobium tarimense</name>
    <dbReference type="NCBI Taxonomy" id="1079109"/>
    <lineage>
        <taxon>Bacteria</taxon>
        <taxon>Pseudomonadati</taxon>
        <taxon>Pseudomonadota</taxon>
        <taxon>Alphaproteobacteria</taxon>
        <taxon>Hyphomicrobiales</taxon>
        <taxon>Rhizobiaceae</taxon>
        <taxon>Rhizobium/Agrobacterium group</taxon>
        <taxon>Pseudorhizobium</taxon>
    </lineage>
</organism>
<feature type="domain" description="HTH lysR-type" evidence="6">
    <location>
        <begin position="21"/>
        <end position="78"/>
    </location>
</feature>
<dbReference type="Gene3D" id="3.40.190.10">
    <property type="entry name" value="Periplasmic binding protein-like II"/>
    <property type="match status" value="2"/>
</dbReference>
<dbReference type="InterPro" id="IPR036390">
    <property type="entry name" value="WH_DNA-bd_sf"/>
</dbReference>
<keyword evidence="8" id="KW-1185">Reference proteome</keyword>
<evidence type="ECO:0000313" key="8">
    <source>
        <dbReference type="Proteomes" id="UP001549031"/>
    </source>
</evidence>
<dbReference type="Gene3D" id="1.10.10.10">
    <property type="entry name" value="Winged helix-like DNA-binding domain superfamily/Winged helix DNA-binding domain"/>
    <property type="match status" value="1"/>
</dbReference>
<keyword evidence="3" id="KW-0238">DNA-binding</keyword>
<gene>
    <name evidence="7" type="ORF">ABID21_002359</name>
</gene>
<evidence type="ECO:0000256" key="3">
    <source>
        <dbReference type="ARBA" id="ARBA00023125"/>
    </source>
</evidence>
<dbReference type="Pfam" id="PF00126">
    <property type="entry name" value="HTH_1"/>
    <property type="match status" value="1"/>
</dbReference>
<evidence type="ECO:0000256" key="2">
    <source>
        <dbReference type="ARBA" id="ARBA00023015"/>
    </source>
</evidence>
<dbReference type="Pfam" id="PF03466">
    <property type="entry name" value="LysR_substrate"/>
    <property type="match status" value="1"/>
</dbReference>
<dbReference type="InterPro" id="IPR005119">
    <property type="entry name" value="LysR_subst-bd"/>
</dbReference>
<protein>
    <submittedName>
        <fullName evidence="7">LysR family hydrogen peroxide-inducible transcriptional activator</fullName>
    </submittedName>
</protein>
<name>A0ABV2H6R7_9HYPH</name>
<comment type="similarity">
    <text evidence="1">Belongs to the LysR transcriptional regulatory family.</text>
</comment>
<keyword evidence="4" id="KW-0010">Activator</keyword>
<keyword evidence="2" id="KW-0805">Transcription regulation</keyword>
<dbReference type="EMBL" id="JBEPLJ010000008">
    <property type="protein sequence ID" value="MET3586242.1"/>
    <property type="molecule type" value="Genomic_DNA"/>
</dbReference>
<comment type="caution">
    <text evidence="7">The sequence shown here is derived from an EMBL/GenBank/DDBJ whole genome shotgun (WGS) entry which is preliminary data.</text>
</comment>
<dbReference type="PANTHER" id="PTHR30346">
    <property type="entry name" value="TRANSCRIPTIONAL DUAL REGULATOR HCAR-RELATED"/>
    <property type="match status" value="1"/>
</dbReference>
<dbReference type="InterPro" id="IPR000847">
    <property type="entry name" value="LysR_HTH_N"/>
</dbReference>
<dbReference type="PRINTS" id="PR00039">
    <property type="entry name" value="HTHLYSR"/>
</dbReference>
<dbReference type="PANTHER" id="PTHR30346:SF26">
    <property type="entry name" value="HYDROGEN PEROXIDE-INDUCIBLE GENES ACTIVATOR"/>
    <property type="match status" value="1"/>
</dbReference>
<keyword evidence="5" id="KW-0804">Transcription</keyword>
<accession>A0ABV2H6R7</accession>
<evidence type="ECO:0000256" key="5">
    <source>
        <dbReference type="ARBA" id="ARBA00023163"/>
    </source>
</evidence>
<dbReference type="InterPro" id="IPR036388">
    <property type="entry name" value="WH-like_DNA-bd_sf"/>
</dbReference>
<evidence type="ECO:0000259" key="6">
    <source>
        <dbReference type="PROSITE" id="PS50931"/>
    </source>
</evidence>
<dbReference type="Proteomes" id="UP001549031">
    <property type="component" value="Unassembled WGS sequence"/>
</dbReference>
<evidence type="ECO:0000256" key="4">
    <source>
        <dbReference type="ARBA" id="ARBA00023159"/>
    </source>
</evidence>
<reference evidence="7 8" key="1">
    <citation type="submission" date="2024-06" db="EMBL/GenBank/DDBJ databases">
        <title>Genomic Encyclopedia of Type Strains, Phase IV (KMG-IV): sequencing the most valuable type-strain genomes for metagenomic binning, comparative biology and taxonomic classification.</title>
        <authorList>
            <person name="Goeker M."/>
        </authorList>
    </citation>
    <scope>NUCLEOTIDE SEQUENCE [LARGE SCALE GENOMIC DNA]</scope>
    <source>
        <strain evidence="7 8">DSM 105042</strain>
    </source>
</reference>
<dbReference type="SUPFAM" id="SSF53850">
    <property type="entry name" value="Periplasmic binding protein-like II"/>
    <property type="match status" value="1"/>
</dbReference>
<dbReference type="PROSITE" id="PS50931">
    <property type="entry name" value="HTH_LYSR"/>
    <property type="match status" value="1"/>
</dbReference>
<sequence>MSKLIANMVSIDNSYGMPYRPTVRQLEYLVMLGETGHFGEAAKRCHVSQPTLSVQIALLEDRLGCALIDRSPGKVAPTPAGAEIIASARTVLHTLDGMVAMASTSQGALGGLIRLGAVPTFGPYFLPRLLPRLREAHPDLKLHIREERPLLLEEQVADGTIDCGLGQPPTDADACEFAAVCEERIFLGVPRGHRLAQRDSVDLASLAHEPLLTLGRGHRLLDTVRDLARASGAHLVEDYEGTSLDALRQMVSIDMGLSLFPELYVRSEFRSDQNVHLLLIEDWPGARVIGFFWRRGSVRADHYRRLAALGRAAAEGLFD</sequence>
<dbReference type="RefSeq" id="WP_247244137.1">
    <property type="nucleotide sequence ID" value="NZ_JALJRA010000008.1"/>
</dbReference>